<reference evidence="1 2" key="1">
    <citation type="submission" date="2012-11" db="EMBL/GenBank/DDBJ databases">
        <title>FINISHED of Natronococcus occultus SP4, DSM 3396.</title>
        <authorList>
            <consortium name="DOE Joint Genome Institute"/>
            <person name="Eisen J."/>
            <person name="Huntemann M."/>
            <person name="Wei C.-L."/>
            <person name="Han J."/>
            <person name="Detter J.C."/>
            <person name="Han C."/>
            <person name="Tapia R."/>
            <person name="Chen A."/>
            <person name="Kyrpides N."/>
            <person name="Mavromatis K."/>
            <person name="Markowitz V."/>
            <person name="Szeto E."/>
            <person name="Ivanova N."/>
            <person name="Mikhailova N."/>
            <person name="Ovchinnikova G."/>
            <person name="Pagani I."/>
            <person name="Pati A."/>
            <person name="Goodwin L."/>
            <person name="Nordberg H.P."/>
            <person name="Cantor M.N."/>
            <person name="Hua S.X."/>
            <person name="Woyke T."/>
            <person name="Eisen J."/>
            <person name="Klenk H.-P."/>
            <person name="Klenk H.-P."/>
        </authorList>
    </citation>
    <scope>NUCLEOTIDE SEQUENCE [LARGE SCALE GENOMIC DNA]</scope>
    <source>
        <strain evidence="1 2">SP4</strain>
    </source>
</reference>
<dbReference type="GeneID" id="14405084"/>
<dbReference type="Proteomes" id="UP000010878">
    <property type="component" value="Chromosome"/>
</dbReference>
<dbReference type="HOGENOM" id="CLU_803195_0_0_2"/>
<evidence type="ECO:0000313" key="2">
    <source>
        <dbReference type="Proteomes" id="UP000010878"/>
    </source>
</evidence>
<protein>
    <submittedName>
        <fullName evidence="1">Uncharacterized protein</fullName>
    </submittedName>
</protein>
<dbReference type="eggNOG" id="arCOG14268">
    <property type="taxonomic scope" value="Archaea"/>
</dbReference>
<organism evidence="1 2">
    <name type="scientific">Natronococcus occultus SP4</name>
    <dbReference type="NCBI Taxonomy" id="694430"/>
    <lineage>
        <taxon>Archaea</taxon>
        <taxon>Methanobacteriati</taxon>
        <taxon>Methanobacteriota</taxon>
        <taxon>Stenosarchaea group</taxon>
        <taxon>Halobacteria</taxon>
        <taxon>Halobacteriales</taxon>
        <taxon>Natrialbaceae</taxon>
        <taxon>Natronococcus</taxon>
    </lineage>
</organism>
<dbReference type="EMBL" id="CP003929">
    <property type="protein sequence ID" value="AGB37786.1"/>
    <property type="molecule type" value="Genomic_DNA"/>
</dbReference>
<dbReference type="OrthoDB" id="197057at2157"/>
<evidence type="ECO:0000313" key="1">
    <source>
        <dbReference type="EMBL" id="AGB37786.1"/>
    </source>
</evidence>
<dbReference type="STRING" id="694430.Natoc_2000"/>
<keyword evidence="2" id="KW-1185">Reference proteome</keyword>
<accession>L0JYH1</accession>
<proteinExistence type="predicted"/>
<gene>
    <name evidence="1" type="ORF">Natoc_2000</name>
</gene>
<sequence>MSDVTTIEDDYEYPGWLVFNGLFKTSVHSEGSVSPQEIVDRFDKYSSGSPNEPDSGFEVKELPDKLQQMGELSEATEEFAQGLHALRYVDEDWVEQWGYDEDGKEEMYFLPNHDEIRIYWDYVNDVVAFKGQKQLLKRKQDDLLAALSGDVKLEEVNFDFDFFLWILYKQYQGEPLSTDLRVRNITRGSTAAETKDNMGAGDVRESNNVLRSVLMIAPILSGKKIDKIQGNFIMGNHQVKAQIEFGGKVHVKVSDSPLSTLSDLRRMGVSLRLLSELVTLFEDWKQLDPEERYPPASFFDDMTDNAEEEGWIARFDPEEVKERYKRKRQGIGDDTYETAAVEDAS</sequence>
<name>L0JYH1_9EURY</name>
<dbReference type="RefSeq" id="WP_015321230.1">
    <property type="nucleotide sequence ID" value="NC_019974.1"/>
</dbReference>
<dbReference type="KEGG" id="nou:Natoc_2000"/>
<dbReference type="AlphaFoldDB" id="L0JYH1"/>